<reference evidence="3 4" key="1">
    <citation type="journal article" date="2012" name="Nucleic Acids Res.">
        <title>Sequencing of the smallest Apicomplexan genome from the human pathogen Babesia microti.</title>
        <authorList>
            <person name="Cornillot E."/>
            <person name="Hadj-Kaddour K."/>
            <person name="Dassouli A."/>
            <person name="Noel B."/>
            <person name="Ranwez V."/>
            <person name="Vacherie B."/>
            <person name="Augagneur Y."/>
            <person name="Bres V."/>
            <person name="Duclos A."/>
            <person name="Randazzo S."/>
            <person name="Carcy B."/>
            <person name="Debierre-Grockiego F."/>
            <person name="Delbecq S."/>
            <person name="Moubri-Menage K."/>
            <person name="Shams-Eldin H."/>
            <person name="Usmani-Brown S."/>
            <person name="Bringaud F."/>
            <person name="Wincker P."/>
            <person name="Vivares C.P."/>
            <person name="Schwarz R.T."/>
            <person name="Schetters T.P."/>
            <person name="Krause P.J."/>
            <person name="Gorenflot A."/>
            <person name="Berry V."/>
            <person name="Barbe V."/>
            <person name="Ben Mamoun C."/>
        </authorList>
    </citation>
    <scope>NUCLEOTIDE SEQUENCE [LARGE SCALE GENOMIC DNA]</scope>
    <source>
        <strain evidence="3 4">RI</strain>
    </source>
</reference>
<dbReference type="Proteomes" id="UP000002899">
    <property type="component" value="Chromosome III"/>
</dbReference>
<dbReference type="VEuPathDB" id="PiroplasmaDB:BMR1_03g02110"/>
<keyword evidence="1" id="KW-0175">Coiled coil</keyword>
<name>A0A1R4ABN3_BABMR</name>
<feature type="coiled-coil region" evidence="1">
    <location>
        <begin position="128"/>
        <end position="155"/>
    </location>
</feature>
<dbReference type="AlphaFoldDB" id="A0A1R4ABN3"/>
<feature type="chain" id="PRO_5012367931" evidence="2">
    <location>
        <begin position="24"/>
        <end position="193"/>
    </location>
</feature>
<proteinExistence type="predicted"/>
<protein>
    <submittedName>
        <fullName evidence="3">Uncharacterized protein</fullName>
    </submittedName>
</protein>
<dbReference type="EMBL" id="LN871598">
    <property type="protein sequence ID" value="SJK86423.1"/>
    <property type="molecule type" value="Genomic_DNA"/>
</dbReference>
<evidence type="ECO:0000256" key="1">
    <source>
        <dbReference type="SAM" id="Coils"/>
    </source>
</evidence>
<accession>A0A1R4ABN3</accession>
<evidence type="ECO:0000313" key="4">
    <source>
        <dbReference type="Proteomes" id="UP000002899"/>
    </source>
</evidence>
<dbReference type="RefSeq" id="XP_021338582.1">
    <property type="nucleotide sequence ID" value="XM_021482013.1"/>
</dbReference>
<keyword evidence="4" id="KW-1185">Reference proteome</keyword>
<organism evidence="3 4">
    <name type="scientific">Babesia microti (strain RI)</name>
    <dbReference type="NCBI Taxonomy" id="1133968"/>
    <lineage>
        <taxon>Eukaryota</taxon>
        <taxon>Sar</taxon>
        <taxon>Alveolata</taxon>
        <taxon>Apicomplexa</taxon>
        <taxon>Aconoidasida</taxon>
        <taxon>Piroplasmida</taxon>
        <taxon>Babesiidae</taxon>
        <taxon>Babesia</taxon>
    </lineage>
</organism>
<dbReference type="KEGG" id="bmic:BMR1_03g02110"/>
<sequence>MIFNMTMIVIVLSLLLITPKSQAKTMEDLYRAKTLGNEIKKSLNDASKIIDNENYAKKELIKQRDLIIAKLSAKTKEFRRLHDIVHPELKHYPIIIVKKGKVDAERSVISAALGKGAEDLLYKLHSPCERLLKTRESQKAELRRMKDKFATEQETMDMMPLDQRINYDEHMIRHWTDVVRELEADISAIYDST</sequence>
<evidence type="ECO:0000313" key="3">
    <source>
        <dbReference type="EMBL" id="SJK86423.1"/>
    </source>
</evidence>
<gene>
    <name evidence="3" type="ORF">BMR1_03g02110</name>
</gene>
<reference evidence="3 4" key="3">
    <citation type="journal article" date="2016" name="Sci. Rep.">
        <title>Genome-wide diversity and gene expression profiling of Babesia microti isolates identify polymorphic genes that mediate host-pathogen interactions.</title>
        <authorList>
            <person name="Silva J.C."/>
            <person name="Cornillot E."/>
            <person name="McCracken C."/>
            <person name="Usmani-Brown S."/>
            <person name="Dwivedi A."/>
            <person name="Ifeonu O.O."/>
            <person name="Crabtree J."/>
            <person name="Gotia H.T."/>
            <person name="Virji A.Z."/>
            <person name="Reynes C."/>
            <person name="Colinge J."/>
            <person name="Kumar V."/>
            <person name="Lawres L."/>
            <person name="Pazzi J.E."/>
            <person name="Pablo J.V."/>
            <person name="Hung C."/>
            <person name="Brancato J."/>
            <person name="Kumari P."/>
            <person name="Orvis J."/>
            <person name="Tretina K."/>
            <person name="Chibucos M."/>
            <person name="Ott S."/>
            <person name="Sadzewicz L."/>
            <person name="Sengamalay N."/>
            <person name="Shetty A.C."/>
            <person name="Su Q."/>
            <person name="Tallon L."/>
            <person name="Fraser C.M."/>
            <person name="Frutos R."/>
            <person name="Molina D.M."/>
            <person name="Krause P.J."/>
            <person name="Ben Mamoun C."/>
        </authorList>
    </citation>
    <scope>NUCLEOTIDE SEQUENCE [LARGE SCALE GENOMIC DNA]</scope>
    <source>
        <strain evidence="3 4">RI</strain>
    </source>
</reference>
<evidence type="ECO:0000256" key="2">
    <source>
        <dbReference type="SAM" id="SignalP"/>
    </source>
</evidence>
<keyword evidence="2" id="KW-0732">Signal</keyword>
<reference evidence="3 4" key="2">
    <citation type="journal article" date="2013" name="PLoS ONE">
        <title>Whole genome mapping and re-organization of the nuclear and mitochondrial genomes of Babesia microti isolates.</title>
        <authorList>
            <person name="Cornillot E."/>
            <person name="Dassouli A."/>
            <person name="Garg A."/>
            <person name="Pachikara N."/>
            <person name="Randazzo S."/>
            <person name="Depoix D."/>
            <person name="Carcy B."/>
            <person name="Delbecq S."/>
            <person name="Frutos R."/>
            <person name="Silva J.C."/>
            <person name="Sutton R."/>
            <person name="Krause P.J."/>
            <person name="Mamoun C.B."/>
        </authorList>
    </citation>
    <scope>NUCLEOTIDE SEQUENCE [LARGE SCALE GENOMIC DNA]</scope>
    <source>
        <strain evidence="3 4">RI</strain>
    </source>
</reference>
<feature type="signal peptide" evidence="2">
    <location>
        <begin position="1"/>
        <end position="23"/>
    </location>
</feature>
<dbReference type="GeneID" id="24425063"/>